<gene>
    <name evidence="3" type="primary">larE</name>
    <name evidence="3" type="ORF">F4X14_05030</name>
</gene>
<dbReference type="PANTHER" id="PTHR43169:SF2">
    <property type="entry name" value="NAD_GMP SYNTHASE DOMAIN-CONTAINING PROTEIN"/>
    <property type="match status" value="1"/>
</dbReference>
<dbReference type="NCBIfam" id="TIGR00268">
    <property type="entry name" value="ATP-dependent sacrificial sulfur transferase LarE"/>
    <property type="match status" value="1"/>
</dbReference>
<comment type="caution">
    <text evidence="3">The sequence shown here is derived from an EMBL/GenBank/DDBJ whole genome shotgun (WGS) entry which is preliminary data.</text>
</comment>
<dbReference type="PIRSF" id="PIRSF006661">
    <property type="entry name" value="PP-lp_UCP006661"/>
    <property type="match status" value="1"/>
</dbReference>
<dbReference type="Gene3D" id="3.40.50.620">
    <property type="entry name" value="HUPs"/>
    <property type="match status" value="1"/>
</dbReference>
<dbReference type="CDD" id="cd01990">
    <property type="entry name" value="LarE-like"/>
    <property type="match status" value="1"/>
</dbReference>
<dbReference type="GO" id="GO:0006163">
    <property type="term" value="P:purine nucleotide metabolic process"/>
    <property type="evidence" value="ECO:0007669"/>
    <property type="project" value="UniProtKB-ARBA"/>
</dbReference>
<dbReference type="InterPro" id="IPR022310">
    <property type="entry name" value="NAD/GMP_synthase"/>
</dbReference>
<proteinExistence type="predicted"/>
<evidence type="ECO:0000256" key="1">
    <source>
        <dbReference type="PIRSR" id="PIRSR006661-1"/>
    </source>
</evidence>
<organism evidence="3">
    <name type="scientific">Caldilineaceae bacterium SB0661_bin_32</name>
    <dbReference type="NCBI Taxonomy" id="2605255"/>
    <lineage>
        <taxon>Bacteria</taxon>
        <taxon>Bacillati</taxon>
        <taxon>Chloroflexota</taxon>
        <taxon>Caldilineae</taxon>
        <taxon>Caldilineales</taxon>
        <taxon>Caldilineaceae</taxon>
    </lineage>
</organism>
<sequence length="308" mass="33266">MNESESQALPSTLTAETAAKLEAMRSSLRSFGSVIVAYSGGVDSAVVMAVAYRELGGRTTTAATEQGALACIGVSPSYPQREMRDAVALADQIGVPYRLVETEEYLDPNYAANPNNRCYFCKSELHNRLHQILQQEDWGIVCDGTNASDLGDDRPGVMAARERGVRSPLLEAGITKPEVRAIAKHLGLPVWDKPAMACLSSRVPHGTPIDPQLLRQIEAAEDILVALGLRQFRVRHHGEIARLELPPEEFPTIIAHHDEIVSGIKAAGYRFVTLDLAGFRSGGLNATANGNAEITLVPMEELISSPSV</sequence>
<dbReference type="PANTHER" id="PTHR43169">
    <property type="entry name" value="EXSB FAMILY PROTEIN"/>
    <property type="match status" value="1"/>
</dbReference>
<dbReference type="AlphaFoldDB" id="A0A6B1D498"/>
<feature type="domain" description="NAD/GMP synthase" evidence="2">
    <location>
        <begin position="30"/>
        <end position="126"/>
    </location>
</feature>
<keyword evidence="3" id="KW-0808">Transferase</keyword>
<feature type="active site" description="Nucleophile and sulfur donor" evidence="1">
    <location>
        <position position="198"/>
    </location>
</feature>
<accession>A0A6B1D498</accession>
<name>A0A6B1D498_9CHLR</name>
<dbReference type="InterPro" id="IPR014729">
    <property type="entry name" value="Rossmann-like_a/b/a_fold"/>
</dbReference>
<dbReference type="SUPFAM" id="SSF52402">
    <property type="entry name" value="Adenine nucleotide alpha hydrolases-like"/>
    <property type="match status" value="1"/>
</dbReference>
<dbReference type="Pfam" id="PF02540">
    <property type="entry name" value="NAD_synthase"/>
    <property type="match status" value="1"/>
</dbReference>
<evidence type="ECO:0000313" key="3">
    <source>
        <dbReference type="EMBL" id="MYC94315.1"/>
    </source>
</evidence>
<dbReference type="InterPro" id="IPR005232">
    <property type="entry name" value="LarE"/>
</dbReference>
<protein>
    <submittedName>
        <fullName evidence="3">ATP-dependent sacrificial sulfur transferase LarE</fullName>
    </submittedName>
</protein>
<dbReference type="GO" id="GO:0016783">
    <property type="term" value="F:sulfurtransferase activity"/>
    <property type="evidence" value="ECO:0007669"/>
    <property type="project" value="InterPro"/>
</dbReference>
<dbReference type="InterPro" id="IPR052188">
    <property type="entry name" value="Ni-pincer_cofactor_biosynth"/>
</dbReference>
<evidence type="ECO:0000259" key="2">
    <source>
        <dbReference type="Pfam" id="PF02540"/>
    </source>
</evidence>
<dbReference type="EMBL" id="VXMH01000023">
    <property type="protein sequence ID" value="MYC94315.1"/>
    <property type="molecule type" value="Genomic_DNA"/>
</dbReference>
<reference evidence="3" key="1">
    <citation type="submission" date="2019-09" db="EMBL/GenBank/DDBJ databases">
        <title>Characterisation of the sponge microbiome using genome-centric metagenomics.</title>
        <authorList>
            <person name="Engelberts J.P."/>
            <person name="Robbins S.J."/>
            <person name="De Goeij J.M."/>
            <person name="Aranda M."/>
            <person name="Bell S.C."/>
            <person name="Webster N.S."/>
        </authorList>
    </citation>
    <scope>NUCLEOTIDE SEQUENCE</scope>
    <source>
        <strain evidence="3">SB0661_bin_32</strain>
    </source>
</reference>